<sequence>MSETIDCFTHPVARELDTRGLRCPLPLLKAKQALRDMAAGQVLRVLATDAGSVRDFQAYAQLSGQELLAFAELDAVYCYLLKKSVA</sequence>
<dbReference type="RefSeq" id="WP_310071700.1">
    <property type="nucleotide sequence ID" value="NZ_JAVDVX010000003.1"/>
</dbReference>
<comment type="similarity">
    <text evidence="1">Belongs to the sulfur carrier protein TusA family.</text>
</comment>
<gene>
    <name evidence="3" type="ORF">J2X05_001906</name>
</gene>
<accession>A0ABU1UXG1</accession>
<evidence type="ECO:0000313" key="3">
    <source>
        <dbReference type="EMBL" id="MDR7089884.1"/>
    </source>
</evidence>
<feature type="domain" description="UPF0033" evidence="2">
    <location>
        <begin position="16"/>
        <end position="40"/>
    </location>
</feature>
<evidence type="ECO:0000313" key="4">
    <source>
        <dbReference type="Proteomes" id="UP001253595"/>
    </source>
</evidence>
<dbReference type="Gene3D" id="3.30.110.40">
    <property type="entry name" value="TusA-like domain"/>
    <property type="match status" value="1"/>
</dbReference>
<reference evidence="3 4" key="1">
    <citation type="submission" date="2023-07" db="EMBL/GenBank/DDBJ databases">
        <title>Sorghum-associated microbial communities from plants grown in Nebraska, USA.</title>
        <authorList>
            <person name="Schachtman D."/>
        </authorList>
    </citation>
    <scope>NUCLEOTIDE SEQUENCE [LARGE SCALE GENOMIC DNA]</scope>
    <source>
        <strain evidence="3 4">BE190</strain>
    </source>
</reference>
<name>A0ABU1UXG1_9GAMM</name>
<organism evidence="3 4">
    <name type="scientific">Cellvibrio fibrivorans</name>
    <dbReference type="NCBI Taxonomy" id="126350"/>
    <lineage>
        <taxon>Bacteria</taxon>
        <taxon>Pseudomonadati</taxon>
        <taxon>Pseudomonadota</taxon>
        <taxon>Gammaproteobacteria</taxon>
        <taxon>Cellvibrionales</taxon>
        <taxon>Cellvibrionaceae</taxon>
        <taxon>Cellvibrio</taxon>
    </lineage>
</organism>
<dbReference type="CDD" id="cd00291">
    <property type="entry name" value="SirA_YedF_YeeD"/>
    <property type="match status" value="1"/>
</dbReference>
<keyword evidence="3" id="KW-0808">Transferase</keyword>
<dbReference type="PANTHER" id="PTHR33279">
    <property type="entry name" value="SULFUR CARRIER PROTEIN YEDF-RELATED"/>
    <property type="match status" value="1"/>
</dbReference>
<dbReference type="GO" id="GO:0016740">
    <property type="term" value="F:transferase activity"/>
    <property type="evidence" value="ECO:0007669"/>
    <property type="project" value="UniProtKB-KW"/>
</dbReference>
<dbReference type="EC" id="2.8.1.-" evidence="3"/>
<evidence type="ECO:0000256" key="1">
    <source>
        <dbReference type="ARBA" id="ARBA00008984"/>
    </source>
</evidence>
<dbReference type="EMBL" id="JAVDVX010000003">
    <property type="protein sequence ID" value="MDR7089884.1"/>
    <property type="molecule type" value="Genomic_DNA"/>
</dbReference>
<dbReference type="PROSITE" id="PS01148">
    <property type="entry name" value="UPF0033"/>
    <property type="match status" value="1"/>
</dbReference>
<dbReference type="Pfam" id="PF01206">
    <property type="entry name" value="TusA"/>
    <property type="match status" value="1"/>
</dbReference>
<dbReference type="Proteomes" id="UP001253595">
    <property type="component" value="Unassembled WGS sequence"/>
</dbReference>
<protein>
    <submittedName>
        <fullName evidence="3">tRNA 2-thiouridine synthesizing protein A</fullName>
        <ecNumber evidence="3">2.8.1.-</ecNumber>
    </submittedName>
</protein>
<dbReference type="SUPFAM" id="SSF64307">
    <property type="entry name" value="SirA-like"/>
    <property type="match status" value="1"/>
</dbReference>
<comment type="caution">
    <text evidence="3">The sequence shown here is derived from an EMBL/GenBank/DDBJ whole genome shotgun (WGS) entry which is preliminary data.</text>
</comment>
<dbReference type="InterPro" id="IPR036868">
    <property type="entry name" value="TusA-like_sf"/>
</dbReference>
<proteinExistence type="inferred from homology"/>
<dbReference type="InterPro" id="IPR001455">
    <property type="entry name" value="TusA-like"/>
</dbReference>
<evidence type="ECO:0000259" key="2">
    <source>
        <dbReference type="PROSITE" id="PS01148"/>
    </source>
</evidence>
<keyword evidence="4" id="KW-1185">Reference proteome</keyword>
<dbReference type="PANTHER" id="PTHR33279:SF2">
    <property type="entry name" value="SULFUR CARRIER PROTEIN TUSA"/>
    <property type="match status" value="1"/>
</dbReference>